<feature type="domain" description="HTH lysR-type" evidence="5">
    <location>
        <begin position="1"/>
        <end position="58"/>
    </location>
</feature>
<accession>A0ABP8XZM3</accession>
<organism evidence="6 7">
    <name type="scientific">Pedococcus ginsenosidimutans</name>
    <dbReference type="NCBI Taxonomy" id="490570"/>
    <lineage>
        <taxon>Bacteria</taxon>
        <taxon>Bacillati</taxon>
        <taxon>Actinomycetota</taxon>
        <taxon>Actinomycetes</taxon>
        <taxon>Micrococcales</taxon>
        <taxon>Intrasporangiaceae</taxon>
        <taxon>Pedococcus</taxon>
    </lineage>
</organism>
<dbReference type="EMBL" id="BAABLO010000004">
    <property type="protein sequence ID" value="GAA4717147.1"/>
    <property type="molecule type" value="Genomic_DNA"/>
</dbReference>
<dbReference type="RefSeq" id="WP_345501942.1">
    <property type="nucleotide sequence ID" value="NZ_BAABLO010000004.1"/>
</dbReference>
<evidence type="ECO:0000313" key="7">
    <source>
        <dbReference type="Proteomes" id="UP001500556"/>
    </source>
</evidence>
<dbReference type="Gene3D" id="1.10.10.10">
    <property type="entry name" value="Winged helix-like DNA-binding domain superfamily/Winged helix DNA-binding domain"/>
    <property type="match status" value="1"/>
</dbReference>
<gene>
    <name evidence="6" type="ORF">GCM10025782_12800</name>
</gene>
<dbReference type="PANTHER" id="PTHR30346:SF0">
    <property type="entry name" value="HCA OPERON TRANSCRIPTIONAL ACTIVATOR HCAR"/>
    <property type="match status" value="1"/>
</dbReference>
<keyword evidence="3" id="KW-0238">DNA-binding</keyword>
<reference evidence="7" key="1">
    <citation type="journal article" date="2019" name="Int. J. Syst. Evol. Microbiol.">
        <title>The Global Catalogue of Microorganisms (GCM) 10K type strain sequencing project: providing services to taxonomists for standard genome sequencing and annotation.</title>
        <authorList>
            <consortium name="The Broad Institute Genomics Platform"/>
            <consortium name="The Broad Institute Genome Sequencing Center for Infectious Disease"/>
            <person name="Wu L."/>
            <person name="Ma J."/>
        </authorList>
    </citation>
    <scope>NUCLEOTIDE SEQUENCE [LARGE SCALE GENOMIC DNA]</scope>
    <source>
        <strain evidence="7">JCM 18961</strain>
    </source>
</reference>
<dbReference type="PRINTS" id="PR00039">
    <property type="entry name" value="HTHLYSR"/>
</dbReference>
<comment type="caution">
    <text evidence="6">The sequence shown here is derived from an EMBL/GenBank/DDBJ whole genome shotgun (WGS) entry which is preliminary data.</text>
</comment>
<evidence type="ECO:0000259" key="5">
    <source>
        <dbReference type="PROSITE" id="PS50931"/>
    </source>
</evidence>
<dbReference type="InterPro" id="IPR036388">
    <property type="entry name" value="WH-like_DNA-bd_sf"/>
</dbReference>
<protein>
    <recommendedName>
        <fullName evidence="5">HTH lysR-type domain-containing protein</fullName>
    </recommendedName>
</protein>
<dbReference type="Gene3D" id="3.40.190.10">
    <property type="entry name" value="Periplasmic binding protein-like II"/>
    <property type="match status" value="2"/>
</dbReference>
<dbReference type="SUPFAM" id="SSF53850">
    <property type="entry name" value="Periplasmic binding protein-like II"/>
    <property type="match status" value="1"/>
</dbReference>
<dbReference type="InterPro" id="IPR005119">
    <property type="entry name" value="LysR_subst-bd"/>
</dbReference>
<comment type="similarity">
    <text evidence="1">Belongs to the LysR transcriptional regulatory family.</text>
</comment>
<dbReference type="Proteomes" id="UP001500556">
    <property type="component" value="Unassembled WGS sequence"/>
</dbReference>
<evidence type="ECO:0000313" key="6">
    <source>
        <dbReference type="EMBL" id="GAA4717147.1"/>
    </source>
</evidence>
<evidence type="ECO:0000256" key="3">
    <source>
        <dbReference type="ARBA" id="ARBA00023125"/>
    </source>
</evidence>
<name>A0ABP8XZM3_9MICO</name>
<keyword evidence="4" id="KW-0804">Transcription</keyword>
<dbReference type="InterPro" id="IPR036390">
    <property type="entry name" value="WH_DNA-bd_sf"/>
</dbReference>
<dbReference type="SUPFAM" id="SSF46785">
    <property type="entry name" value="Winged helix' DNA-binding domain"/>
    <property type="match status" value="1"/>
</dbReference>
<evidence type="ECO:0000256" key="1">
    <source>
        <dbReference type="ARBA" id="ARBA00009437"/>
    </source>
</evidence>
<dbReference type="Pfam" id="PF03466">
    <property type="entry name" value="LysR_substrate"/>
    <property type="match status" value="1"/>
</dbReference>
<dbReference type="InterPro" id="IPR000847">
    <property type="entry name" value="LysR_HTH_N"/>
</dbReference>
<evidence type="ECO:0000256" key="2">
    <source>
        <dbReference type="ARBA" id="ARBA00023015"/>
    </source>
</evidence>
<keyword evidence="7" id="KW-1185">Reference proteome</keyword>
<evidence type="ECO:0000256" key="4">
    <source>
        <dbReference type="ARBA" id="ARBA00023163"/>
    </source>
</evidence>
<dbReference type="PROSITE" id="PS50931">
    <property type="entry name" value="HTH_LYSR"/>
    <property type="match status" value="1"/>
</dbReference>
<sequence length="329" mass="35192">MELRYLEVFLAVVDHHGFRRAAAHLYLSQSAVSARIHELEQELGAKVFERSRSGVALTAAGEALLLPARRILEDARAVRRGVELTSYAGRLTLGVMPGGAAELTRPLLLELSRRFPGVTFSFVHVPMHGWHEGILGEVDLLVTREPYPGHEVVATELLREGVGVALPASFDEADAHTLTLDEVLDCPMVRASDATPSAITSHWGLEHLANGFRAQRRGPAADGPLETSERVEAGYGVAVGPASVERLYGSGAFRFVAMTGVPDSTVALVSRGDDERELVAAVHRETADIVRRLSPLVLGGRSPGIDDVVDAVLRPPAEARSAAGDGLEG</sequence>
<dbReference type="PANTHER" id="PTHR30346">
    <property type="entry name" value="TRANSCRIPTIONAL DUAL REGULATOR HCAR-RELATED"/>
    <property type="match status" value="1"/>
</dbReference>
<proteinExistence type="inferred from homology"/>
<dbReference type="Pfam" id="PF00126">
    <property type="entry name" value="HTH_1"/>
    <property type="match status" value="1"/>
</dbReference>
<keyword evidence="2" id="KW-0805">Transcription regulation</keyword>